<dbReference type="STRING" id="9531.ENSCATP00000034029"/>
<evidence type="ECO:0000256" key="4">
    <source>
        <dbReference type="ARBA" id="ARBA00009028"/>
    </source>
</evidence>
<dbReference type="GO" id="GO:0030145">
    <property type="term" value="F:manganese ion binding"/>
    <property type="evidence" value="ECO:0007669"/>
    <property type="project" value="UniProtKB-UniRule"/>
</dbReference>
<evidence type="ECO:0000256" key="13">
    <source>
        <dbReference type="ARBA" id="ARBA00023242"/>
    </source>
</evidence>
<evidence type="ECO:0000256" key="15">
    <source>
        <dbReference type="PIRNR" id="PIRNR000882"/>
    </source>
</evidence>
<dbReference type="Proteomes" id="UP000233060">
    <property type="component" value="Unassembled WGS sequence"/>
</dbReference>
<dbReference type="GO" id="GO:0030870">
    <property type="term" value="C:Mre11 complex"/>
    <property type="evidence" value="ECO:0007669"/>
    <property type="project" value="UniProtKB-UniRule"/>
</dbReference>
<comment type="cofactor">
    <cofactor evidence="1 15">
        <name>Mn(2+)</name>
        <dbReference type="ChEBI" id="CHEBI:29035"/>
    </cofactor>
</comment>
<evidence type="ECO:0000256" key="5">
    <source>
        <dbReference type="ARBA" id="ARBA00022454"/>
    </source>
</evidence>
<dbReference type="InterPro" id="IPR038487">
    <property type="entry name" value="Mre11_capping_dom"/>
</dbReference>
<feature type="compositionally biased region" description="Acidic residues" evidence="17">
    <location>
        <begin position="567"/>
        <end position="581"/>
    </location>
</feature>
<dbReference type="Ensembl" id="ENSCATT00000058305.1">
    <property type="protein sequence ID" value="ENSCATP00000034029.1"/>
    <property type="gene ID" value="ENSCATG00000039951.1"/>
</dbReference>
<evidence type="ECO:0000256" key="9">
    <source>
        <dbReference type="ARBA" id="ARBA00022801"/>
    </source>
</evidence>
<dbReference type="GO" id="GO:0097552">
    <property type="term" value="P:mitochondrial double-strand break repair via homologous recombination"/>
    <property type="evidence" value="ECO:0007669"/>
    <property type="project" value="TreeGrafter"/>
</dbReference>
<dbReference type="GO" id="GO:0042138">
    <property type="term" value="P:meiotic DNA double-strand break formation"/>
    <property type="evidence" value="ECO:0007669"/>
    <property type="project" value="TreeGrafter"/>
</dbReference>
<feature type="region of interest" description="Disordered" evidence="17">
    <location>
        <begin position="479"/>
        <end position="581"/>
    </location>
</feature>
<keyword evidence="20" id="KW-1185">Reference proteome</keyword>
<feature type="compositionally biased region" description="Polar residues" evidence="17">
    <location>
        <begin position="512"/>
        <end position="532"/>
    </location>
</feature>
<reference evidence="19" key="1">
    <citation type="submission" date="2025-08" db="UniProtKB">
        <authorList>
            <consortium name="Ensembl"/>
        </authorList>
    </citation>
    <scope>IDENTIFICATION</scope>
</reference>
<evidence type="ECO:0000256" key="1">
    <source>
        <dbReference type="ARBA" id="ARBA00001936"/>
    </source>
</evidence>
<dbReference type="InterPro" id="IPR003701">
    <property type="entry name" value="Mre11"/>
</dbReference>
<feature type="compositionally biased region" description="Low complexity" evidence="17">
    <location>
        <begin position="497"/>
        <end position="511"/>
    </location>
</feature>
<comment type="subcellular location">
    <subcellularLocation>
        <location evidence="3">Chromosome</location>
    </subcellularLocation>
    <subcellularLocation>
        <location evidence="2 15">Nucleus</location>
    </subcellularLocation>
</comment>
<keyword evidence="10 15" id="KW-0269">Exonuclease</keyword>
<evidence type="ECO:0000259" key="18">
    <source>
        <dbReference type="SMART" id="SM01347"/>
    </source>
</evidence>
<comment type="similarity">
    <text evidence="4 15">Belongs to the MRE11/RAD32 family.</text>
</comment>
<evidence type="ECO:0000256" key="10">
    <source>
        <dbReference type="ARBA" id="ARBA00022839"/>
    </source>
</evidence>
<dbReference type="GO" id="GO:0006303">
    <property type="term" value="P:double-strand break repair via nonhomologous end joining"/>
    <property type="evidence" value="ECO:0007669"/>
    <property type="project" value="TreeGrafter"/>
</dbReference>
<keyword evidence="14 15" id="KW-0469">Meiosis</keyword>
<dbReference type="GO" id="GO:0035861">
    <property type="term" value="C:site of double-strand break"/>
    <property type="evidence" value="ECO:0007669"/>
    <property type="project" value="TreeGrafter"/>
</dbReference>
<keyword evidence="12 15" id="KW-0464">Manganese</keyword>
<evidence type="ECO:0000256" key="3">
    <source>
        <dbReference type="ARBA" id="ARBA00004286"/>
    </source>
</evidence>
<keyword evidence="13 15" id="KW-0539">Nucleus</keyword>
<dbReference type="GO" id="GO:0007095">
    <property type="term" value="P:mitotic G2 DNA damage checkpoint signaling"/>
    <property type="evidence" value="ECO:0007669"/>
    <property type="project" value="TreeGrafter"/>
</dbReference>
<dbReference type="SMART" id="SM01347">
    <property type="entry name" value="Mre11_DNA_bind"/>
    <property type="match status" value="1"/>
</dbReference>
<keyword evidence="6 15" id="KW-0540">Nuclease</keyword>
<evidence type="ECO:0000256" key="17">
    <source>
        <dbReference type="SAM" id="MobiDB-lite"/>
    </source>
</evidence>
<dbReference type="GO" id="GO:0000724">
    <property type="term" value="P:double-strand break repair via homologous recombination"/>
    <property type="evidence" value="ECO:0007669"/>
    <property type="project" value="TreeGrafter"/>
</dbReference>
<evidence type="ECO:0000256" key="8">
    <source>
        <dbReference type="ARBA" id="ARBA00022763"/>
    </source>
</evidence>
<dbReference type="PIRSF" id="PIRSF000882">
    <property type="entry name" value="DSB_repair_MRE11"/>
    <property type="match status" value="1"/>
</dbReference>
<keyword evidence="8 15" id="KW-0227">DNA damage</keyword>
<dbReference type="PANTHER" id="PTHR10139">
    <property type="entry name" value="DOUBLE-STRAND BREAK REPAIR PROTEIN MRE11"/>
    <property type="match status" value="1"/>
</dbReference>
<sequence>MSPAEVLDDKNLFKILVAIHIDLGFMQKDAVRRNDTCVTLDEILKLAQENEMDFILLGGDLFHENKPSKKTLHTCLKLLRKCCMADSPVQFEILSDQSVDFGFSKFPWVSYQDGNLNISIPVFSIHDNHDDPMGAHARYALDILSCVGFVNHFGRSMSNLVLLQKGSTKIALYDLGSIPDERLYRMFVNKKVTMLRSKDENYWSKHGSTNFSPEQLLDDFIDLVIWGRAYECKIAPTKNEQQVRCDEQQLFYTLQPGSLVVTSLSPGEAVKKHVGFLCNKGRKTNMQKIPLHTVQMLFWLIIQTFFNPDNRKVTQTIQSFCVAKIEEMLENAKREHLEKPFIPLRVDYSGGFEHFNVLRLSQRFVDLVEKTGEEINFRKLTTKSSSEGTTLRVEDLRRMCYSLLTERGMGEAVQEFVDKEEKDATEELHHIDALEDKINEEVCHFRENRQKNTKEPASAFSADDLMSIDLAEQMANDSDVSISAATNKGRGGRGRRGQNSTSTHSKNSKTTVPASRNMSITDQPSQNVTKNYSEVIEVDESDTDQKWSSTSSNKNMSQSQLLKGVDFESDEDDDDNPFYEH</sequence>
<dbReference type="InterPro" id="IPR007281">
    <property type="entry name" value="Mre11_DNA-bd"/>
</dbReference>
<dbReference type="PANTHER" id="PTHR10139:SF3">
    <property type="entry name" value="DOUBLE-STRAND BREAK REPAIR PROTEIN"/>
    <property type="match status" value="1"/>
</dbReference>
<evidence type="ECO:0000256" key="6">
    <source>
        <dbReference type="ARBA" id="ARBA00022722"/>
    </source>
</evidence>
<keyword evidence="7 15" id="KW-0255">Endonuclease</keyword>
<dbReference type="FunFam" id="3.60.21.10:FF:000011">
    <property type="entry name" value="Double-strand break repair protein"/>
    <property type="match status" value="1"/>
</dbReference>
<keyword evidence="5" id="KW-0158">Chromosome</keyword>
<dbReference type="GO" id="GO:0031573">
    <property type="term" value="P:mitotic intra-S DNA damage checkpoint signaling"/>
    <property type="evidence" value="ECO:0007669"/>
    <property type="project" value="TreeGrafter"/>
</dbReference>
<comment type="function">
    <text evidence="15">Core component of the MRN complex, which plays a central role in double-strand break (DSB) repair, DNA recombination, maintenance of telomere integrity and meiosis. The MRN complex is involved in the repair of DNA double-strand breaks (DSBs) via homologous recombination (HR), an error-free mechanism which primarily occurs during S and G2 phases. The complex (1) mediates the end resection of damaged DNA, which generates proper single-stranded DNA, a key initial steps in HR, and is (2) required for the recruitment of other repair factors and efficient activation of ATM and ATR upon DNA damage. Within the MRN complex, MRE11 possesses both single-strand endonuclease activity and double-strand-specific 3'-5' exonuclease activity. MRE11 first endonucleolytically cleaves the 5' strand at DNA DSB ends to prevent non-homologous end joining (NHEJ) and licence HR. It then generates a single-stranded DNA gap via 3' to 5' exonucleolytic degradation, which is required for single-strand invasion and recombination.</text>
</comment>
<dbReference type="InterPro" id="IPR029052">
    <property type="entry name" value="Metallo-depent_PP-like"/>
</dbReference>
<feature type="active site" description="Proton donor" evidence="16">
    <location>
        <position position="129"/>
    </location>
</feature>
<evidence type="ECO:0000313" key="19">
    <source>
        <dbReference type="Ensembl" id="ENSCATP00000034029.1"/>
    </source>
</evidence>
<dbReference type="GO" id="GO:0008296">
    <property type="term" value="F:3'-5'-DNA exonuclease activity"/>
    <property type="evidence" value="ECO:0007669"/>
    <property type="project" value="InterPro"/>
</dbReference>
<dbReference type="Gene3D" id="3.60.21.10">
    <property type="match status" value="1"/>
</dbReference>
<dbReference type="CDD" id="cd00840">
    <property type="entry name" value="MPP_Mre11_N"/>
    <property type="match status" value="1"/>
</dbReference>
<organism evidence="19 20">
    <name type="scientific">Cercocebus atys</name>
    <name type="common">Sooty mangabey</name>
    <name type="synonym">Cercocebus torquatus atys</name>
    <dbReference type="NCBI Taxonomy" id="9531"/>
    <lineage>
        <taxon>Eukaryota</taxon>
        <taxon>Metazoa</taxon>
        <taxon>Chordata</taxon>
        <taxon>Craniata</taxon>
        <taxon>Vertebrata</taxon>
        <taxon>Euteleostomi</taxon>
        <taxon>Mammalia</taxon>
        <taxon>Eutheria</taxon>
        <taxon>Euarchontoglires</taxon>
        <taxon>Primates</taxon>
        <taxon>Haplorrhini</taxon>
        <taxon>Catarrhini</taxon>
        <taxon>Cercopithecidae</taxon>
        <taxon>Cercopithecinae</taxon>
        <taxon>Cercocebus</taxon>
    </lineage>
</organism>
<dbReference type="GeneTree" id="ENSGT00390000017288"/>
<evidence type="ECO:0000256" key="11">
    <source>
        <dbReference type="ARBA" id="ARBA00023204"/>
    </source>
</evidence>
<dbReference type="InterPro" id="IPR041796">
    <property type="entry name" value="Mre11_N"/>
</dbReference>
<protein>
    <recommendedName>
        <fullName evidence="15">Double-strand break repair protein</fullName>
    </recommendedName>
</protein>
<accession>A0A2K5N993</accession>
<evidence type="ECO:0000256" key="2">
    <source>
        <dbReference type="ARBA" id="ARBA00004123"/>
    </source>
</evidence>
<reference evidence="19" key="2">
    <citation type="submission" date="2025-09" db="UniProtKB">
        <authorList>
            <consortium name="Ensembl"/>
        </authorList>
    </citation>
    <scope>IDENTIFICATION</scope>
</reference>
<proteinExistence type="inferred from homology"/>
<feature type="compositionally biased region" description="Low complexity" evidence="17">
    <location>
        <begin position="548"/>
        <end position="560"/>
    </location>
</feature>
<dbReference type="Pfam" id="PF04152">
    <property type="entry name" value="Mre11_DNA_bind"/>
    <property type="match status" value="1"/>
</dbReference>
<feature type="domain" description="Mre11 DNA-binding" evidence="18">
    <location>
        <begin position="284"/>
        <end position="416"/>
    </location>
</feature>
<evidence type="ECO:0000256" key="12">
    <source>
        <dbReference type="ARBA" id="ARBA00023211"/>
    </source>
</evidence>
<evidence type="ECO:0000256" key="7">
    <source>
        <dbReference type="ARBA" id="ARBA00022759"/>
    </source>
</evidence>
<keyword evidence="11 15" id="KW-0234">DNA repair</keyword>
<dbReference type="AlphaFoldDB" id="A0A2K5N993"/>
<name>A0A2K5N993_CERAT</name>
<dbReference type="GO" id="GO:0000014">
    <property type="term" value="F:single-stranded DNA endodeoxyribonuclease activity"/>
    <property type="evidence" value="ECO:0007669"/>
    <property type="project" value="TreeGrafter"/>
</dbReference>
<dbReference type="Gene3D" id="3.30.110.110">
    <property type="entry name" value="Mre11, capping domain"/>
    <property type="match status" value="1"/>
</dbReference>
<evidence type="ECO:0000313" key="20">
    <source>
        <dbReference type="Proteomes" id="UP000233060"/>
    </source>
</evidence>
<dbReference type="SUPFAM" id="SSF56300">
    <property type="entry name" value="Metallo-dependent phosphatases"/>
    <property type="match status" value="1"/>
</dbReference>
<keyword evidence="9 15" id="KW-0378">Hydrolase</keyword>
<evidence type="ECO:0000256" key="16">
    <source>
        <dbReference type="PIRSR" id="PIRSR000882-1"/>
    </source>
</evidence>
<evidence type="ECO:0000256" key="14">
    <source>
        <dbReference type="ARBA" id="ARBA00023254"/>
    </source>
</evidence>
<dbReference type="GO" id="GO:0000723">
    <property type="term" value="P:telomere maintenance"/>
    <property type="evidence" value="ECO:0007669"/>
    <property type="project" value="TreeGrafter"/>
</dbReference>